<dbReference type="Pfam" id="PF01894">
    <property type="entry name" value="YjbQ"/>
    <property type="match status" value="1"/>
</dbReference>
<reference evidence="2" key="1">
    <citation type="submission" date="2022-07" db="EMBL/GenBank/DDBJ databases">
        <title>Faecal culturing of patients with breast cancer.</title>
        <authorList>
            <person name="Teng N.M.Y."/>
            <person name="Kiu R."/>
            <person name="Evans R."/>
            <person name="Baker D.J."/>
            <person name="Zenner C."/>
            <person name="Robinson S.D."/>
            <person name="Hall L.J."/>
        </authorList>
    </citation>
    <scope>NUCLEOTIDE SEQUENCE</scope>
    <source>
        <strain evidence="2">LH1062</strain>
    </source>
</reference>
<dbReference type="NCBIfam" id="TIGR00149">
    <property type="entry name" value="TIGR00149_YjbQ"/>
    <property type="match status" value="1"/>
</dbReference>
<dbReference type="InterPro" id="IPR001602">
    <property type="entry name" value="UPF0047_YjbQ-like"/>
</dbReference>
<name>A0ABY5I5F7_9FIRM</name>
<keyword evidence="3" id="KW-1185">Reference proteome</keyword>
<gene>
    <name evidence="2" type="ORF">NMU03_05280</name>
</gene>
<dbReference type="Proteomes" id="UP001060112">
    <property type="component" value="Chromosome"/>
</dbReference>
<dbReference type="PANTHER" id="PTHR30615">
    <property type="entry name" value="UNCHARACTERIZED PROTEIN YJBQ-RELATED"/>
    <property type="match status" value="1"/>
</dbReference>
<protein>
    <submittedName>
        <fullName evidence="2">Secondary thiamine-phosphate synthase enzyme YjbQ</fullName>
    </submittedName>
</protein>
<dbReference type="InterPro" id="IPR035917">
    <property type="entry name" value="YjbQ-like_sf"/>
</dbReference>
<dbReference type="Gene3D" id="2.60.120.460">
    <property type="entry name" value="YjbQ-like"/>
    <property type="match status" value="1"/>
</dbReference>
<evidence type="ECO:0000256" key="1">
    <source>
        <dbReference type="ARBA" id="ARBA00005534"/>
    </source>
</evidence>
<evidence type="ECO:0000313" key="2">
    <source>
        <dbReference type="EMBL" id="UTY40210.1"/>
    </source>
</evidence>
<evidence type="ECO:0000313" key="3">
    <source>
        <dbReference type="Proteomes" id="UP001060112"/>
    </source>
</evidence>
<organism evidence="2 3">
    <name type="scientific">Allocoprobacillus halotolerans</name>
    <dbReference type="NCBI Taxonomy" id="2944914"/>
    <lineage>
        <taxon>Bacteria</taxon>
        <taxon>Bacillati</taxon>
        <taxon>Bacillota</taxon>
        <taxon>Erysipelotrichia</taxon>
        <taxon>Erysipelotrichales</taxon>
        <taxon>Erysipelotrichaceae</taxon>
        <taxon>Allocoprobacillus</taxon>
    </lineage>
</organism>
<dbReference type="EMBL" id="CP101620">
    <property type="protein sequence ID" value="UTY40210.1"/>
    <property type="molecule type" value="Genomic_DNA"/>
</dbReference>
<proteinExistence type="inferred from homology"/>
<dbReference type="PANTHER" id="PTHR30615:SF8">
    <property type="entry name" value="UPF0047 PROTEIN C4A8.02C"/>
    <property type="match status" value="1"/>
</dbReference>
<accession>A0ABY5I5F7</accession>
<dbReference type="RefSeq" id="WP_290141636.1">
    <property type="nucleotide sequence ID" value="NZ_CP101620.1"/>
</dbReference>
<dbReference type="PIRSF" id="PIRSF004681">
    <property type="entry name" value="UCP004681"/>
    <property type="match status" value="1"/>
</dbReference>
<comment type="similarity">
    <text evidence="1">Belongs to the UPF0047 family.</text>
</comment>
<sequence>MLLKHQYQFSKRMEMHEVTEIIKKDVQQSGIQEGIVVVYTPHTTAGITINENADPEVVRDMLAGFERTFPTYHEDYRHFEGNSHAHMKSTVFNAGQTLIIHQGKIILGTWQGIYLCEFDGPRNRTFYVKIIAG</sequence>
<dbReference type="SUPFAM" id="SSF111038">
    <property type="entry name" value="YjbQ-like"/>
    <property type="match status" value="1"/>
</dbReference>